<feature type="transmembrane region" description="Helical" evidence="7">
    <location>
        <begin position="374"/>
        <end position="392"/>
    </location>
</feature>
<evidence type="ECO:0000259" key="8">
    <source>
        <dbReference type="Pfam" id="PF02687"/>
    </source>
</evidence>
<evidence type="ECO:0000256" key="3">
    <source>
        <dbReference type="ARBA" id="ARBA00022692"/>
    </source>
</evidence>
<evidence type="ECO:0000256" key="7">
    <source>
        <dbReference type="SAM" id="Phobius"/>
    </source>
</evidence>
<reference evidence="10 11" key="1">
    <citation type="submission" date="2015-08" db="EMBL/GenBank/DDBJ databases">
        <authorList>
            <person name="Babu N.S."/>
            <person name="Beckwith C.J."/>
            <person name="Beseler K.G."/>
            <person name="Brison A."/>
            <person name="Carone J.V."/>
            <person name="Caskin T.P."/>
            <person name="Diamond M."/>
            <person name="Durham M.E."/>
            <person name="Foxe J.M."/>
            <person name="Go M."/>
            <person name="Henderson B.A."/>
            <person name="Jones I.B."/>
            <person name="McGettigan J.A."/>
            <person name="Micheletti S.J."/>
            <person name="Nasrallah M.E."/>
            <person name="Ortiz D."/>
            <person name="Piller C.R."/>
            <person name="Privatt S.R."/>
            <person name="Schneider S.L."/>
            <person name="Sharp S."/>
            <person name="Smith T.C."/>
            <person name="Stanton J.D."/>
            <person name="Ullery H.E."/>
            <person name="Wilson R.J."/>
            <person name="Serrano M.G."/>
            <person name="Buck G."/>
            <person name="Lee V."/>
            <person name="Wang Y."/>
            <person name="Carvalho R."/>
            <person name="Voegtly L."/>
            <person name="Shi R."/>
            <person name="Duckworth R."/>
            <person name="Johnson A."/>
            <person name="Loviza R."/>
            <person name="Walstead R."/>
            <person name="Shah Z."/>
            <person name="Kiflezghi M."/>
            <person name="Wade K."/>
            <person name="Ball S.L."/>
            <person name="Bradley K.W."/>
            <person name="Asai D.J."/>
            <person name="Bowman C.A."/>
            <person name="Russell D.A."/>
            <person name="Pope W.H."/>
            <person name="Jacobs-Sera D."/>
            <person name="Hendrix R.W."/>
            <person name="Hatfull G.F."/>
        </authorList>
    </citation>
    <scope>NUCLEOTIDE SEQUENCE [LARGE SCALE GENOMIC DNA]</scope>
    <source>
        <strain evidence="10 11">DSM 27648</strain>
    </source>
</reference>
<feature type="transmembrane region" description="Helical" evidence="7">
    <location>
        <begin position="331"/>
        <end position="362"/>
    </location>
</feature>
<accession>A0A0K1Q784</accession>
<dbReference type="AlphaFoldDB" id="A0A0K1Q784"/>
<dbReference type="InterPro" id="IPR025857">
    <property type="entry name" value="MacB_PCD"/>
</dbReference>
<evidence type="ECO:0000259" key="9">
    <source>
        <dbReference type="Pfam" id="PF12704"/>
    </source>
</evidence>
<evidence type="ECO:0000256" key="5">
    <source>
        <dbReference type="ARBA" id="ARBA00023136"/>
    </source>
</evidence>
<keyword evidence="10" id="KW-0067">ATP-binding</keyword>
<dbReference type="STRING" id="1391654.AKJ09_08354"/>
<dbReference type="RefSeq" id="WP_146652742.1">
    <property type="nucleotide sequence ID" value="NZ_CP012333.1"/>
</dbReference>
<feature type="domain" description="MacB-like periplasmic core" evidence="9">
    <location>
        <begin position="21"/>
        <end position="248"/>
    </location>
</feature>
<keyword evidence="2" id="KW-1003">Cell membrane</keyword>
<dbReference type="GO" id="GO:0005886">
    <property type="term" value="C:plasma membrane"/>
    <property type="evidence" value="ECO:0007669"/>
    <property type="project" value="UniProtKB-SubCell"/>
</dbReference>
<comment type="subcellular location">
    <subcellularLocation>
        <location evidence="1">Cell membrane</location>
        <topology evidence="1">Multi-pass membrane protein</topology>
    </subcellularLocation>
</comment>
<evidence type="ECO:0000256" key="1">
    <source>
        <dbReference type="ARBA" id="ARBA00004651"/>
    </source>
</evidence>
<dbReference type="PATRIC" id="fig|1391654.3.peg.8463"/>
<evidence type="ECO:0000313" key="10">
    <source>
        <dbReference type="EMBL" id="AKV01691.1"/>
    </source>
</evidence>
<evidence type="ECO:0000256" key="4">
    <source>
        <dbReference type="ARBA" id="ARBA00022989"/>
    </source>
</evidence>
<dbReference type="GO" id="GO:0022857">
    <property type="term" value="F:transmembrane transporter activity"/>
    <property type="evidence" value="ECO:0007669"/>
    <property type="project" value="TreeGrafter"/>
</dbReference>
<dbReference type="PANTHER" id="PTHR30572:SF4">
    <property type="entry name" value="ABC TRANSPORTER PERMEASE YTRF"/>
    <property type="match status" value="1"/>
</dbReference>
<keyword evidence="11" id="KW-1185">Reference proteome</keyword>
<dbReference type="InterPro" id="IPR050250">
    <property type="entry name" value="Macrolide_Exporter_MacB"/>
</dbReference>
<keyword evidence="5 7" id="KW-0472">Membrane</keyword>
<comment type="similarity">
    <text evidence="6">Belongs to the ABC-4 integral membrane protein family.</text>
</comment>
<dbReference type="OrthoDB" id="9802264at2"/>
<feature type="domain" description="ABC3 transporter permease C-terminal" evidence="8">
    <location>
        <begin position="289"/>
        <end position="402"/>
    </location>
</feature>
<gene>
    <name evidence="10" type="ORF">AKJ09_08354</name>
</gene>
<sequence>MNPFVTLRIALRAVLRNKLRSFLTTLGIIIGVGAVIAMMAIGAGAKAQVEAAFSAMGTNLLIILPGSTTSGGSFGGFGSMPTLTWDDLAAIKNEVGTVRAVAPSLRSTQSLVSEEMNWTTSVTGTTPEYFDIRSWPIAMGEGFMQSDVDGGAKVVILGQTVVERLFGASANPVGQTVRIGTTPFTIIGVAGKKGQSSNGQDYDDAAFIPSTTFAHRIQGGLGKYLSGQMFVQATSADTTQRALADIRTLLRDRHHLAPGADDDFSIRNLTEIASAQQQGTETMTTLLASVAAVSLIVGGIGIMNIMLVSVTERTREIGVRMAIGAKPHSILLQFLIEALVLSIAGGLIGVAMGVGVAGWLASKFRWPMQIQVDVIVVSVGFSALVGIVFGLYPARKASQLDPIEALRYE</sequence>
<dbReference type="KEGG" id="llu:AKJ09_08354"/>
<feature type="transmembrane region" description="Helical" evidence="7">
    <location>
        <begin position="286"/>
        <end position="310"/>
    </location>
</feature>
<dbReference type="PANTHER" id="PTHR30572">
    <property type="entry name" value="MEMBRANE COMPONENT OF TRANSPORTER-RELATED"/>
    <property type="match status" value="1"/>
</dbReference>
<dbReference type="Pfam" id="PF12704">
    <property type="entry name" value="MacB_PCD"/>
    <property type="match status" value="1"/>
</dbReference>
<name>A0A0K1Q784_9BACT</name>
<feature type="transmembrane region" description="Helical" evidence="7">
    <location>
        <begin position="21"/>
        <end position="45"/>
    </location>
</feature>
<dbReference type="InterPro" id="IPR003838">
    <property type="entry name" value="ABC3_permease_C"/>
</dbReference>
<dbReference type="GO" id="GO:0005524">
    <property type="term" value="F:ATP binding"/>
    <property type="evidence" value="ECO:0007669"/>
    <property type="project" value="UniProtKB-KW"/>
</dbReference>
<dbReference type="Proteomes" id="UP000064967">
    <property type="component" value="Chromosome"/>
</dbReference>
<keyword evidence="10" id="KW-0547">Nucleotide-binding</keyword>
<evidence type="ECO:0000256" key="6">
    <source>
        <dbReference type="ARBA" id="ARBA00038076"/>
    </source>
</evidence>
<dbReference type="Pfam" id="PF02687">
    <property type="entry name" value="FtsX"/>
    <property type="match status" value="1"/>
</dbReference>
<dbReference type="EMBL" id="CP012333">
    <property type="protein sequence ID" value="AKV01691.1"/>
    <property type="molecule type" value="Genomic_DNA"/>
</dbReference>
<evidence type="ECO:0000313" key="11">
    <source>
        <dbReference type="Proteomes" id="UP000064967"/>
    </source>
</evidence>
<organism evidence="10 11">
    <name type="scientific">Labilithrix luteola</name>
    <dbReference type="NCBI Taxonomy" id="1391654"/>
    <lineage>
        <taxon>Bacteria</taxon>
        <taxon>Pseudomonadati</taxon>
        <taxon>Myxococcota</taxon>
        <taxon>Polyangia</taxon>
        <taxon>Polyangiales</taxon>
        <taxon>Labilitrichaceae</taxon>
        <taxon>Labilithrix</taxon>
    </lineage>
</organism>
<evidence type="ECO:0000256" key="2">
    <source>
        <dbReference type="ARBA" id="ARBA00022475"/>
    </source>
</evidence>
<proteinExistence type="inferred from homology"/>
<protein>
    <submittedName>
        <fullName evidence="10">Macrolide export ATP-binding/permease protein MacB</fullName>
    </submittedName>
</protein>
<keyword evidence="3 7" id="KW-0812">Transmembrane</keyword>
<keyword evidence="4 7" id="KW-1133">Transmembrane helix</keyword>